<keyword evidence="2" id="KW-1185">Reference proteome</keyword>
<name>A0A448X5J4_9PLAT</name>
<dbReference type="EMBL" id="CAAALY010095747">
    <property type="protein sequence ID" value="VEL28535.1"/>
    <property type="molecule type" value="Genomic_DNA"/>
</dbReference>
<sequence>MWTLTFDSPTCHQIKIESSESLDRCGKILELKKLGRSGGSTLNRNITDYPKDKYIYETVLALSNNRISLCAQEVTDQADLTSVHKDSTLEHAEETLANCSLTDLASLLDYLLRVTPPSIDMRNYTQDQEDILLSQEENALVDRAITALSGLIWQIAQQSRFKLSNLSSCT</sequence>
<accession>A0A448X5J4</accession>
<evidence type="ECO:0000313" key="1">
    <source>
        <dbReference type="EMBL" id="VEL28535.1"/>
    </source>
</evidence>
<dbReference type="Proteomes" id="UP000784294">
    <property type="component" value="Unassembled WGS sequence"/>
</dbReference>
<gene>
    <name evidence="1" type="ORF">PXEA_LOCUS21975</name>
</gene>
<protein>
    <submittedName>
        <fullName evidence="1">Uncharacterized protein</fullName>
    </submittedName>
</protein>
<evidence type="ECO:0000313" key="2">
    <source>
        <dbReference type="Proteomes" id="UP000784294"/>
    </source>
</evidence>
<organism evidence="1 2">
    <name type="scientific">Protopolystoma xenopodis</name>
    <dbReference type="NCBI Taxonomy" id="117903"/>
    <lineage>
        <taxon>Eukaryota</taxon>
        <taxon>Metazoa</taxon>
        <taxon>Spiralia</taxon>
        <taxon>Lophotrochozoa</taxon>
        <taxon>Platyhelminthes</taxon>
        <taxon>Monogenea</taxon>
        <taxon>Polyopisthocotylea</taxon>
        <taxon>Polystomatidea</taxon>
        <taxon>Polystomatidae</taxon>
        <taxon>Protopolystoma</taxon>
    </lineage>
</organism>
<reference evidence="1" key="1">
    <citation type="submission" date="2018-11" db="EMBL/GenBank/DDBJ databases">
        <authorList>
            <consortium name="Pathogen Informatics"/>
        </authorList>
    </citation>
    <scope>NUCLEOTIDE SEQUENCE</scope>
</reference>
<dbReference type="AlphaFoldDB" id="A0A448X5J4"/>
<proteinExistence type="predicted"/>
<comment type="caution">
    <text evidence="1">The sequence shown here is derived from an EMBL/GenBank/DDBJ whole genome shotgun (WGS) entry which is preliminary data.</text>
</comment>